<dbReference type="Proteomes" id="UP000178377">
    <property type="component" value="Unassembled WGS sequence"/>
</dbReference>
<evidence type="ECO:0000256" key="1">
    <source>
        <dbReference type="ARBA" id="ARBA00004141"/>
    </source>
</evidence>
<dbReference type="PANTHER" id="PTHR32322:SF2">
    <property type="entry name" value="EAMA DOMAIN-CONTAINING PROTEIN"/>
    <property type="match status" value="1"/>
</dbReference>
<feature type="transmembrane region" description="Helical" evidence="6">
    <location>
        <begin position="115"/>
        <end position="133"/>
    </location>
</feature>
<dbReference type="AlphaFoldDB" id="A0A1F5PMJ4"/>
<dbReference type="InterPro" id="IPR050638">
    <property type="entry name" value="AA-Vitamin_Transporters"/>
</dbReference>
<comment type="caution">
    <text evidence="8">The sequence shown here is derived from an EMBL/GenBank/DDBJ whole genome shotgun (WGS) entry which is preliminary data.</text>
</comment>
<dbReference type="Pfam" id="PF00892">
    <property type="entry name" value="EamA"/>
    <property type="match status" value="2"/>
</dbReference>
<feature type="domain" description="EamA" evidence="7">
    <location>
        <begin position="2"/>
        <end position="133"/>
    </location>
</feature>
<feature type="transmembrane region" description="Helical" evidence="6">
    <location>
        <begin position="30"/>
        <end position="53"/>
    </location>
</feature>
<evidence type="ECO:0000256" key="4">
    <source>
        <dbReference type="ARBA" id="ARBA00022989"/>
    </source>
</evidence>
<organism evidence="8 9">
    <name type="scientific">Candidatus Doudnabacteria bacterium RIFCSPHIGHO2_01_FULL_50_11</name>
    <dbReference type="NCBI Taxonomy" id="1817828"/>
    <lineage>
        <taxon>Bacteria</taxon>
        <taxon>Candidatus Doudnaibacteriota</taxon>
    </lineage>
</organism>
<keyword evidence="4 6" id="KW-1133">Transmembrane helix</keyword>
<comment type="subcellular location">
    <subcellularLocation>
        <location evidence="1">Membrane</location>
        <topology evidence="1">Multi-pass membrane protein</topology>
    </subcellularLocation>
</comment>
<feature type="transmembrane region" description="Helical" evidence="6">
    <location>
        <begin position="272"/>
        <end position="289"/>
    </location>
</feature>
<evidence type="ECO:0000256" key="2">
    <source>
        <dbReference type="ARBA" id="ARBA00007362"/>
    </source>
</evidence>
<gene>
    <name evidence="8" type="ORF">A2722_00565</name>
</gene>
<dbReference type="SUPFAM" id="SSF103481">
    <property type="entry name" value="Multidrug resistance efflux transporter EmrE"/>
    <property type="match status" value="1"/>
</dbReference>
<sequence>MWFFWSLGNAFTDSLKDVFGAKGSRKFDEYLVCFAQRFFALPVLLPLAFIFELKVEPDVLFWKATAMSIIINIPASILYYRALKESSLSLALPVVTLSPVFLLVTSPLINREVPSMLGVLGVMISVLGTYLLSLSERREGGFFAPLTVLWENRGMRLMLIVAFLWSFGAPFDRIAVTHADPFFYNAVKETTLAAVFFFVVIVRGGLRNLFHAKAAKILAPMGLLSGISITFQMIAFSLTLVPYAISVKRASALFGILWGKLYFGETNLKERFVGAIVILAGAVMILLSTL</sequence>
<feature type="transmembrane region" description="Helical" evidence="6">
    <location>
        <begin position="191"/>
        <end position="210"/>
    </location>
</feature>
<dbReference type="InterPro" id="IPR000620">
    <property type="entry name" value="EamA_dom"/>
</dbReference>
<dbReference type="EMBL" id="MFEO01000006">
    <property type="protein sequence ID" value="OGE90900.1"/>
    <property type="molecule type" value="Genomic_DNA"/>
</dbReference>
<keyword evidence="5 6" id="KW-0472">Membrane</keyword>
<feature type="transmembrane region" description="Helical" evidence="6">
    <location>
        <begin position="154"/>
        <end position="171"/>
    </location>
</feature>
<protein>
    <recommendedName>
        <fullName evidence="7">EamA domain-containing protein</fullName>
    </recommendedName>
</protein>
<feature type="transmembrane region" description="Helical" evidence="6">
    <location>
        <begin position="87"/>
        <end position="109"/>
    </location>
</feature>
<evidence type="ECO:0000256" key="6">
    <source>
        <dbReference type="SAM" id="Phobius"/>
    </source>
</evidence>
<comment type="similarity">
    <text evidence="2">Belongs to the EamA transporter family.</text>
</comment>
<dbReference type="PANTHER" id="PTHR32322">
    <property type="entry name" value="INNER MEMBRANE TRANSPORTER"/>
    <property type="match status" value="1"/>
</dbReference>
<feature type="transmembrane region" description="Helical" evidence="6">
    <location>
        <begin position="222"/>
        <end position="245"/>
    </location>
</feature>
<feature type="transmembrane region" description="Helical" evidence="6">
    <location>
        <begin position="59"/>
        <end position="80"/>
    </location>
</feature>
<evidence type="ECO:0000256" key="3">
    <source>
        <dbReference type="ARBA" id="ARBA00022692"/>
    </source>
</evidence>
<evidence type="ECO:0000313" key="9">
    <source>
        <dbReference type="Proteomes" id="UP000178377"/>
    </source>
</evidence>
<reference evidence="8 9" key="1">
    <citation type="journal article" date="2016" name="Nat. Commun.">
        <title>Thousands of microbial genomes shed light on interconnected biogeochemical processes in an aquifer system.</title>
        <authorList>
            <person name="Anantharaman K."/>
            <person name="Brown C.T."/>
            <person name="Hug L.A."/>
            <person name="Sharon I."/>
            <person name="Castelle C.J."/>
            <person name="Probst A.J."/>
            <person name="Thomas B.C."/>
            <person name="Singh A."/>
            <person name="Wilkins M.J."/>
            <person name="Karaoz U."/>
            <person name="Brodie E.L."/>
            <person name="Williams K.H."/>
            <person name="Hubbard S.S."/>
            <person name="Banfield J.F."/>
        </authorList>
    </citation>
    <scope>NUCLEOTIDE SEQUENCE [LARGE SCALE GENOMIC DNA]</scope>
</reference>
<evidence type="ECO:0000259" key="7">
    <source>
        <dbReference type="Pfam" id="PF00892"/>
    </source>
</evidence>
<evidence type="ECO:0000313" key="8">
    <source>
        <dbReference type="EMBL" id="OGE90900.1"/>
    </source>
</evidence>
<dbReference type="InterPro" id="IPR037185">
    <property type="entry name" value="EmrE-like"/>
</dbReference>
<feature type="domain" description="EamA" evidence="7">
    <location>
        <begin position="154"/>
        <end position="286"/>
    </location>
</feature>
<dbReference type="Gene3D" id="1.10.3730.20">
    <property type="match status" value="1"/>
</dbReference>
<keyword evidence="3 6" id="KW-0812">Transmembrane</keyword>
<name>A0A1F5PMJ4_9BACT</name>
<evidence type="ECO:0000256" key="5">
    <source>
        <dbReference type="ARBA" id="ARBA00023136"/>
    </source>
</evidence>
<dbReference type="GO" id="GO:0016020">
    <property type="term" value="C:membrane"/>
    <property type="evidence" value="ECO:0007669"/>
    <property type="project" value="UniProtKB-SubCell"/>
</dbReference>
<accession>A0A1F5PMJ4</accession>
<proteinExistence type="inferred from homology"/>